<evidence type="ECO:0000313" key="4">
    <source>
        <dbReference type="Proteomes" id="UP000002011"/>
    </source>
</evidence>
<proteinExistence type="predicted"/>
<dbReference type="AlphaFoldDB" id="C6VTR2"/>
<feature type="chain" id="PRO_5002971744" evidence="1">
    <location>
        <begin position="25"/>
        <end position="303"/>
    </location>
</feature>
<dbReference type="GO" id="GO:0006629">
    <property type="term" value="P:lipid metabolic process"/>
    <property type="evidence" value="ECO:0007669"/>
    <property type="project" value="InterPro"/>
</dbReference>
<name>C6VTR2_DYAFD</name>
<dbReference type="PANTHER" id="PTHR46211:SF14">
    <property type="entry name" value="GLYCEROPHOSPHODIESTER PHOSPHODIESTERASE"/>
    <property type="match status" value="1"/>
</dbReference>
<organism evidence="3 4">
    <name type="scientific">Dyadobacter fermentans (strain ATCC 700827 / DSM 18053 / CIP 107007 / KCTC 52180 / NS114)</name>
    <dbReference type="NCBI Taxonomy" id="471854"/>
    <lineage>
        <taxon>Bacteria</taxon>
        <taxon>Pseudomonadati</taxon>
        <taxon>Bacteroidota</taxon>
        <taxon>Cytophagia</taxon>
        <taxon>Cytophagales</taxon>
        <taxon>Spirosomataceae</taxon>
        <taxon>Dyadobacter</taxon>
    </lineage>
</organism>
<dbReference type="PROSITE" id="PS51704">
    <property type="entry name" value="GP_PDE"/>
    <property type="match status" value="1"/>
</dbReference>
<dbReference type="Gene3D" id="3.20.20.190">
    <property type="entry name" value="Phosphatidylinositol (PI) phosphodiesterase"/>
    <property type="match status" value="1"/>
</dbReference>
<feature type="domain" description="GP-PDE" evidence="2">
    <location>
        <begin position="32"/>
        <end position="303"/>
    </location>
</feature>
<gene>
    <name evidence="3" type="ordered locus">Dfer_1764</name>
</gene>
<evidence type="ECO:0000256" key="1">
    <source>
        <dbReference type="SAM" id="SignalP"/>
    </source>
</evidence>
<dbReference type="eggNOG" id="COG0584">
    <property type="taxonomic scope" value="Bacteria"/>
</dbReference>
<dbReference type="GO" id="GO:0008081">
    <property type="term" value="F:phosphoric diester hydrolase activity"/>
    <property type="evidence" value="ECO:0007669"/>
    <property type="project" value="InterPro"/>
</dbReference>
<evidence type="ECO:0000313" key="3">
    <source>
        <dbReference type="EMBL" id="ACT93005.1"/>
    </source>
</evidence>
<dbReference type="PANTHER" id="PTHR46211">
    <property type="entry name" value="GLYCEROPHOSPHORYL DIESTER PHOSPHODIESTERASE"/>
    <property type="match status" value="1"/>
</dbReference>
<dbReference type="InterPro" id="IPR017946">
    <property type="entry name" value="PLC-like_Pdiesterase_TIM-brl"/>
</dbReference>
<dbReference type="Proteomes" id="UP000002011">
    <property type="component" value="Chromosome"/>
</dbReference>
<keyword evidence="4" id="KW-1185">Reference proteome</keyword>
<dbReference type="InterPro" id="IPR030395">
    <property type="entry name" value="GP_PDE_dom"/>
</dbReference>
<sequence length="303" mass="33845">MITTKRFSLFIMLALLPLAGIAQKAPKSPVELDKQAHRGGSGLMPENSIPAMLAAIDLGVNTLEMDLHITKDKKVIVSHNPILNYKSTTTPDGRHLTREQAESYKLYEMPYDSIRQFDIGMKPNPEYPDQKKIKAVMPLFTELIAATEAYAKKKGRVIHYNVEVKSRSGGGGDGIYHPAVGEFVDLVMADILKTGIQQRCMVQSFDVRALKVLHQKYPEQALSYLYSGQISSPIGDLFAELGFTPEIFSPIFTLVNKEVVSYCRAKNVKVIAWTPNKADELKKLRELGVDGIITDYPNLFDKQ</sequence>
<reference evidence="3 4" key="1">
    <citation type="journal article" date="2009" name="Stand. Genomic Sci.">
        <title>Complete genome sequence of Dyadobacter fermentans type strain (NS114).</title>
        <authorList>
            <person name="Lang E."/>
            <person name="Lapidus A."/>
            <person name="Chertkov O."/>
            <person name="Brettin T."/>
            <person name="Detter J.C."/>
            <person name="Han C."/>
            <person name="Copeland A."/>
            <person name="Glavina Del Rio T."/>
            <person name="Nolan M."/>
            <person name="Chen F."/>
            <person name="Lucas S."/>
            <person name="Tice H."/>
            <person name="Cheng J.F."/>
            <person name="Land M."/>
            <person name="Hauser L."/>
            <person name="Chang Y.J."/>
            <person name="Jeffries C.D."/>
            <person name="Kopitz M."/>
            <person name="Bruce D."/>
            <person name="Goodwin L."/>
            <person name="Pitluck S."/>
            <person name="Ovchinnikova G."/>
            <person name="Pati A."/>
            <person name="Ivanova N."/>
            <person name="Mavrommatis K."/>
            <person name="Chen A."/>
            <person name="Palaniappan K."/>
            <person name="Chain P."/>
            <person name="Bristow J."/>
            <person name="Eisen J.A."/>
            <person name="Markowitz V."/>
            <person name="Hugenholtz P."/>
            <person name="Goker M."/>
            <person name="Rohde M."/>
            <person name="Kyrpides N.C."/>
            <person name="Klenk H.P."/>
        </authorList>
    </citation>
    <scope>NUCLEOTIDE SEQUENCE [LARGE SCALE GENOMIC DNA]</scope>
    <source>
        <strain evidence="4">ATCC 700827 / DSM 18053 / CIP 107007 / KCTC 52180 / NS114</strain>
    </source>
</reference>
<dbReference type="EMBL" id="CP001619">
    <property type="protein sequence ID" value="ACT93005.1"/>
    <property type="molecule type" value="Genomic_DNA"/>
</dbReference>
<dbReference type="KEGG" id="dfe:Dfer_1764"/>
<feature type="signal peptide" evidence="1">
    <location>
        <begin position="1"/>
        <end position="24"/>
    </location>
</feature>
<dbReference type="HOGENOM" id="CLU_030006_3_1_10"/>
<dbReference type="SUPFAM" id="SSF51695">
    <property type="entry name" value="PLC-like phosphodiesterases"/>
    <property type="match status" value="1"/>
</dbReference>
<evidence type="ECO:0000259" key="2">
    <source>
        <dbReference type="PROSITE" id="PS51704"/>
    </source>
</evidence>
<accession>C6VTR2</accession>
<dbReference type="Pfam" id="PF03009">
    <property type="entry name" value="GDPD"/>
    <property type="match status" value="1"/>
</dbReference>
<dbReference type="OrthoDB" id="384721at2"/>
<dbReference type="RefSeq" id="WP_015811259.1">
    <property type="nucleotide sequence ID" value="NC_013037.1"/>
</dbReference>
<dbReference type="STRING" id="471854.Dfer_1764"/>
<keyword evidence="1" id="KW-0732">Signal</keyword>
<protein>
    <submittedName>
        <fullName evidence="3">Glycerophosphoryl diester phosphodiesterase</fullName>
    </submittedName>
</protein>